<keyword evidence="9" id="KW-0808">Transferase</keyword>
<accession>A0A1D1Y1M2</accession>
<dbReference type="Pfam" id="PF01453">
    <property type="entry name" value="B_lectin"/>
    <property type="match status" value="1"/>
</dbReference>
<evidence type="ECO:0000256" key="2">
    <source>
        <dbReference type="ARBA" id="ARBA00022546"/>
    </source>
</evidence>
<dbReference type="FunFam" id="2.90.10.10:FF:000005">
    <property type="entry name" value="G-type lectin S-receptor-like serine/threonine-protein kinase"/>
    <property type="match status" value="1"/>
</dbReference>
<dbReference type="GO" id="GO:0051707">
    <property type="term" value="P:response to other organism"/>
    <property type="evidence" value="ECO:0007669"/>
    <property type="project" value="UniProtKB-ARBA"/>
</dbReference>
<evidence type="ECO:0000256" key="1">
    <source>
        <dbReference type="ARBA" id="ARBA00003061"/>
    </source>
</evidence>
<dbReference type="EMBL" id="GDJX01019398">
    <property type="protein sequence ID" value="JAT48538.1"/>
    <property type="molecule type" value="Transcribed_RNA"/>
</dbReference>
<evidence type="ECO:0000313" key="9">
    <source>
        <dbReference type="EMBL" id="JAT48538.1"/>
    </source>
</evidence>
<name>A0A1D1Y1M2_9ARAE</name>
<gene>
    <name evidence="9" type="primary">At4g27290_12</name>
    <name evidence="9" type="ORF">g.98624</name>
</gene>
<dbReference type="Gene3D" id="2.90.10.10">
    <property type="entry name" value="Bulb-type lectin domain"/>
    <property type="match status" value="1"/>
</dbReference>
<dbReference type="PANTHER" id="PTHR32444">
    <property type="entry name" value="BULB-TYPE LECTIN DOMAIN-CONTAINING PROTEIN"/>
    <property type="match status" value="1"/>
</dbReference>
<comment type="function">
    <text evidence="1">Involved in sporophytic self-incompatibility system (the inability of flowering plants to achieve self-fertilization).</text>
</comment>
<evidence type="ECO:0000259" key="8">
    <source>
        <dbReference type="PROSITE" id="PS50927"/>
    </source>
</evidence>
<dbReference type="AlphaFoldDB" id="A0A1D1Y1M2"/>
<feature type="signal peptide" evidence="7">
    <location>
        <begin position="1"/>
        <end position="22"/>
    </location>
</feature>
<reference evidence="9" key="1">
    <citation type="submission" date="2015-07" db="EMBL/GenBank/DDBJ databases">
        <title>Transcriptome Assembly of Anthurium amnicola.</title>
        <authorList>
            <person name="Suzuki J."/>
        </authorList>
    </citation>
    <scope>NUCLEOTIDE SEQUENCE</scope>
</reference>
<dbReference type="PROSITE" id="PS50927">
    <property type="entry name" value="BULB_LECTIN"/>
    <property type="match status" value="1"/>
</dbReference>
<feature type="non-terminal residue" evidence="9">
    <location>
        <position position="378"/>
    </location>
</feature>
<keyword evidence="4" id="KW-0677">Repeat</keyword>
<feature type="non-terminal residue" evidence="9">
    <location>
        <position position="1"/>
    </location>
</feature>
<feature type="domain" description="Bulb-type lectin" evidence="8">
    <location>
        <begin position="24"/>
        <end position="149"/>
    </location>
</feature>
<dbReference type="SMART" id="SM00108">
    <property type="entry name" value="B_lectin"/>
    <property type="match status" value="1"/>
</dbReference>
<keyword evidence="2" id="KW-0348">Hemagglutinin</keyword>
<dbReference type="SUPFAM" id="SSF51110">
    <property type="entry name" value="alpha-D-mannose-specific plant lectins"/>
    <property type="match status" value="1"/>
</dbReference>
<feature type="chain" id="PRO_5008899873" evidence="7">
    <location>
        <begin position="23"/>
        <end position="378"/>
    </location>
</feature>
<organism evidence="9">
    <name type="scientific">Anthurium amnicola</name>
    <dbReference type="NCBI Taxonomy" id="1678845"/>
    <lineage>
        <taxon>Eukaryota</taxon>
        <taxon>Viridiplantae</taxon>
        <taxon>Streptophyta</taxon>
        <taxon>Embryophyta</taxon>
        <taxon>Tracheophyta</taxon>
        <taxon>Spermatophyta</taxon>
        <taxon>Magnoliopsida</taxon>
        <taxon>Liliopsida</taxon>
        <taxon>Araceae</taxon>
        <taxon>Pothoideae</taxon>
        <taxon>Potheae</taxon>
        <taxon>Anthurium</taxon>
    </lineage>
</organism>
<dbReference type="PANTHER" id="PTHR32444:SF183">
    <property type="entry name" value="APPLE DOMAIN-CONTAINING PROTEIN"/>
    <property type="match status" value="1"/>
</dbReference>
<keyword evidence="9" id="KW-0675">Receptor</keyword>
<dbReference type="CDD" id="cd00028">
    <property type="entry name" value="B_lectin"/>
    <property type="match status" value="1"/>
</dbReference>
<dbReference type="GO" id="GO:0016301">
    <property type="term" value="F:kinase activity"/>
    <property type="evidence" value="ECO:0007669"/>
    <property type="project" value="UniProtKB-KW"/>
</dbReference>
<dbReference type="GO" id="GO:0048544">
    <property type="term" value="P:recognition of pollen"/>
    <property type="evidence" value="ECO:0007669"/>
    <property type="project" value="InterPro"/>
</dbReference>
<evidence type="ECO:0000256" key="4">
    <source>
        <dbReference type="ARBA" id="ARBA00022737"/>
    </source>
</evidence>
<keyword evidence="5" id="KW-0465">Mannose-binding</keyword>
<dbReference type="GO" id="GO:0005537">
    <property type="term" value="F:D-mannose binding"/>
    <property type="evidence" value="ECO:0007669"/>
    <property type="project" value="UniProtKB-KW"/>
</dbReference>
<dbReference type="InterPro" id="IPR035446">
    <property type="entry name" value="SLSG/EP1"/>
</dbReference>
<evidence type="ECO:0000256" key="3">
    <source>
        <dbReference type="ARBA" id="ARBA00022729"/>
    </source>
</evidence>
<protein>
    <submittedName>
        <fullName evidence="9">G-type lectin S-receptor-like serine/threonine-protein kinase At4g27290</fullName>
    </submittedName>
</protein>
<evidence type="ECO:0000256" key="5">
    <source>
        <dbReference type="ARBA" id="ARBA00023035"/>
    </source>
</evidence>
<evidence type="ECO:0000256" key="7">
    <source>
        <dbReference type="SAM" id="SignalP"/>
    </source>
</evidence>
<dbReference type="InterPro" id="IPR001480">
    <property type="entry name" value="Bulb-type_lectin_dom"/>
</dbReference>
<keyword evidence="6" id="KW-1015">Disulfide bond</keyword>
<dbReference type="InterPro" id="IPR000858">
    <property type="entry name" value="S_locus_glycoprot_dom"/>
</dbReference>
<proteinExistence type="predicted"/>
<keyword evidence="3 7" id="KW-0732">Signal</keyword>
<evidence type="ECO:0000256" key="6">
    <source>
        <dbReference type="ARBA" id="ARBA00023157"/>
    </source>
</evidence>
<keyword evidence="9" id="KW-0418">Kinase</keyword>
<dbReference type="PIRSF" id="PIRSF002686">
    <property type="entry name" value="SLG"/>
    <property type="match status" value="1"/>
</dbReference>
<dbReference type="Pfam" id="PF00954">
    <property type="entry name" value="S_locus_glycop"/>
    <property type="match status" value="1"/>
</dbReference>
<sequence length="378" mass="40896">LLTFSFSSLAFFSTALVSSSTAAPDTVDRAGSVRDGETLVSAGGWFELGFFTPGGGSTKRYLCVRFNKGGQEKPIVWVANREQPLHHSPGVLMFGADGNLVVLDRLGGTVFWSTELRPDANGSRVAQLLDSGNLVVRGTDGGVILWQSFDEPGDTLLPGIRLLVNTETGASRRLTSWATPGDPSPGKYSYGLEVDKLPRLVLRESPSTVKFSTGFFNGVRFTGFQPMNANGYFNSSVVSSGDESYYTDTMIGDSRLLRLLLDPSGQVQRLLWTEEKGTWSKLWTAPVNCEQYALCGPYGTCAGDTFPNCRCLRGFRPSSPQEWSLSNGTAGCVRETRLGCGAGDVFQPVTNVKLPQLDNSSTVRMGMSLVECRERCAG</sequence>
<dbReference type="InterPro" id="IPR036426">
    <property type="entry name" value="Bulb-type_lectin_dom_sf"/>
</dbReference>
<keyword evidence="9" id="KW-0430">Lectin</keyword>